<keyword evidence="2" id="KW-0479">Metal-binding</keyword>
<evidence type="ECO:0000313" key="7">
    <source>
        <dbReference type="Proteomes" id="UP001233999"/>
    </source>
</evidence>
<dbReference type="Proteomes" id="UP001233999">
    <property type="component" value="Unassembled WGS sequence"/>
</dbReference>
<dbReference type="Pfam" id="PF03145">
    <property type="entry name" value="Sina_TRAF"/>
    <property type="match status" value="1"/>
</dbReference>
<reference evidence="6" key="2">
    <citation type="submission" date="2023-05" db="EMBL/GenBank/DDBJ databases">
        <authorList>
            <person name="Fouks B."/>
        </authorList>
    </citation>
    <scope>NUCLEOTIDE SEQUENCE</scope>
    <source>
        <strain evidence="6">Stay&amp;Tobe</strain>
        <tissue evidence="6">Testes</tissue>
    </source>
</reference>
<evidence type="ECO:0000256" key="4">
    <source>
        <dbReference type="ARBA" id="ARBA00022833"/>
    </source>
</evidence>
<comment type="caution">
    <text evidence="6">The sequence shown here is derived from an EMBL/GenBank/DDBJ whole genome shotgun (WGS) entry which is preliminary data.</text>
</comment>
<evidence type="ECO:0000256" key="2">
    <source>
        <dbReference type="ARBA" id="ARBA00022723"/>
    </source>
</evidence>
<dbReference type="GO" id="GO:0005737">
    <property type="term" value="C:cytoplasm"/>
    <property type="evidence" value="ECO:0007669"/>
    <property type="project" value="InterPro"/>
</dbReference>
<feature type="non-terminal residue" evidence="6">
    <location>
        <position position="1"/>
    </location>
</feature>
<dbReference type="Gene3D" id="2.60.210.10">
    <property type="entry name" value="Apoptosis, Tumor Necrosis Factor Receptor Associated Protein 2, Chain A"/>
    <property type="match status" value="1"/>
</dbReference>
<dbReference type="InterPro" id="IPR008974">
    <property type="entry name" value="TRAF-like"/>
</dbReference>
<comment type="similarity">
    <text evidence="1">Belongs to the SINA (Seven in absentia) family.</text>
</comment>
<evidence type="ECO:0000313" key="6">
    <source>
        <dbReference type="EMBL" id="KAJ9585362.1"/>
    </source>
</evidence>
<sequence length="135" mass="15653">MRAHMLSDHNDKFLDGNEHNNCQWKLPMIVRDSRVIFAHEEVFRYRLRLHTIMKTFYIAVQHIGPAEQAQGYKYEVEVSGEQRKVVVMGNTVLEKQIDLDAALESGNCVTLDYDLVKSVGDGKHLDYFIRISRIS</sequence>
<dbReference type="EMBL" id="JASPKZ010007278">
    <property type="protein sequence ID" value="KAJ9585362.1"/>
    <property type="molecule type" value="Genomic_DNA"/>
</dbReference>
<reference evidence="6" key="1">
    <citation type="journal article" date="2023" name="IScience">
        <title>Live-bearing cockroach genome reveals convergent evolutionary mechanisms linked to viviparity in insects and beyond.</title>
        <authorList>
            <person name="Fouks B."/>
            <person name="Harrison M.C."/>
            <person name="Mikhailova A.A."/>
            <person name="Marchal E."/>
            <person name="English S."/>
            <person name="Carruthers M."/>
            <person name="Jennings E.C."/>
            <person name="Chiamaka E.L."/>
            <person name="Frigard R.A."/>
            <person name="Pippel M."/>
            <person name="Attardo G.M."/>
            <person name="Benoit J.B."/>
            <person name="Bornberg-Bauer E."/>
            <person name="Tobe S.S."/>
        </authorList>
    </citation>
    <scope>NUCLEOTIDE SEQUENCE</scope>
    <source>
        <strain evidence="6">Stay&amp;Tobe</strain>
    </source>
</reference>
<dbReference type="GO" id="GO:0008270">
    <property type="term" value="F:zinc ion binding"/>
    <property type="evidence" value="ECO:0007669"/>
    <property type="project" value="UniProtKB-KW"/>
</dbReference>
<keyword evidence="7" id="KW-1185">Reference proteome</keyword>
<dbReference type="AlphaFoldDB" id="A0AAD7ZSI8"/>
<feature type="domain" description="Seven-in-absentia protein TRAF-like" evidence="5">
    <location>
        <begin position="39"/>
        <end position="127"/>
    </location>
</feature>
<keyword evidence="4" id="KW-0862">Zinc</keyword>
<evidence type="ECO:0000256" key="1">
    <source>
        <dbReference type="ARBA" id="ARBA00009119"/>
    </source>
</evidence>
<dbReference type="InterPro" id="IPR018121">
    <property type="entry name" value="7-in-absentia-prot_TRAF-dom"/>
</dbReference>
<accession>A0AAD7ZSI8</accession>
<gene>
    <name evidence="6" type="ORF">L9F63_002822</name>
</gene>
<evidence type="ECO:0000256" key="3">
    <source>
        <dbReference type="ARBA" id="ARBA00022771"/>
    </source>
</evidence>
<protein>
    <recommendedName>
        <fullName evidence="5">Seven-in-absentia protein TRAF-like domain-containing protein</fullName>
    </recommendedName>
</protein>
<dbReference type="GO" id="GO:0006511">
    <property type="term" value="P:ubiquitin-dependent protein catabolic process"/>
    <property type="evidence" value="ECO:0007669"/>
    <property type="project" value="InterPro"/>
</dbReference>
<evidence type="ECO:0000259" key="5">
    <source>
        <dbReference type="Pfam" id="PF03145"/>
    </source>
</evidence>
<proteinExistence type="inferred from homology"/>
<name>A0AAD7ZSI8_DIPPU</name>
<keyword evidence="3" id="KW-0863">Zinc-finger</keyword>
<organism evidence="6 7">
    <name type="scientific">Diploptera punctata</name>
    <name type="common">Pacific beetle cockroach</name>
    <dbReference type="NCBI Taxonomy" id="6984"/>
    <lineage>
        <taxon>Eukaryota</taxon>
        <taxon>Metazoa</taxon>
        <taxon>Ecdysozoa</taxon>
        <taxon>Arthropoda</taxon>
        <taxon>Hexapoda</taxon>
        <taxon>Insecta</taxon>
        <taxon>Pterygota</taxon>
        <taxon>Neoptera</taxon>
        <taxon>Polyneoptera</taxon>
        <taxon>Dictyoptera</taxon>
        <taxon>Blattodea</taxon>
        <taxon>Blaberoidea</taxon>
        <taxon>Blaberidae</taxon>
        <taxon>Diplopterinae</taxon>
        <taxon>Diploptera</taxon>
    </lineage>
</organism>